<protein>
    <submittedName>
        <fullName evidence="1">Uncharacterized protein</fullName>
    </submittedName>
</protein>
<sequence length="76" mass="8084">MAWFEIGTADIEASKAFSAGAFGWNHLHDTGVTSRPYFAAVTPGAECGSGGHGTTPQPTWWEEPLSTIQDMPFALA</sequence>
<comment type="caution">
    <text evidence="1">The sequence shown here is derived from an EMBL/GenBank/DDBJ whole genome shotgun (WGS) entry which is preliminary data.</text>
</comment>
<organism evidence="1 2">
    <name type="scientific">Streptomyces chattanoogensis</name>
    <dbReference type="NCBI Taxonomy" id="66876"/>
    <lineage>
        <taxon>Bacteria</taxon>
        <taxon>Bacillati</taxon>
        <taxon>Actinomycetota</taxon>
        <taxon>Actinomycetes</taxon>
        <taxon>Kitasatosporales</taxon>
        <taxon>Streptomycetaceae</taxon>
        <taxon>Streptomyces</taxon>
    </lineage>
</organism>
<name>A0A0N0GYD9_9ACTN</name>
<reference evidence="2" key="1">
    <citation type="submission" date="2015-07" db="EMBL/GenBank/DDBJ databases">
        <authorList>
            <person name="Ju K.-S."/>
            <person name="Doroghazi J.R."/>
            <person name="Metcalf W.W."/>
        </authorList>
    </citation>
    <scope>NUCLEOTIDE SEQUENCE [LARGE SCALE GENOMIC DNA]</scope>
    <source>
        <strain evidence="2">NRRL ISP-5002</strain>
    </source>
</reference>
<dbReference type="AlphaFoldDB" id="A0A0N0GYD9"/>
<proteinExistence type="predicted"/>
<dbReference type="EMBL" id="LGKG01000144">
    <property type="protein sequence ID" value="KPC61829.1"/>
    <property type="molecule type" value="Genomic_DNA"/>
</dbReference>
<dbReference type="RefSeq" id="WP_053925389.1">
    <property type="nucleotide sequence ID" value="NZ_LGKG01000144.1"/>
</dbReference>
<dbReference type="PATRIC" id="fig|66876.3.peg.4906"/>
<evidence type="ECO:0000313" key="2">
    <source>
        <dbReference type="Proteomes" id="UP000037982"/>
    </source>
</evidence>
<dbReference type="Proteomes" id="UP000037982">
    <property type="component" value="Unassembled WGS sequence"/>
</dbReference>
<evidence type="ECO:0000313" key="1">
    <source>
        <dbReference type="EMBL" id="KPC61829.1"/>
    </source>
</evidence>
<accession>A0A0N0GYD9</accession>
<keyword evidence="2" id="KW-1185">Reference proteome</keyword>
<gene>
    <name evidence="1" type="ORF">ADL29_22380</name>
</gene>